<dbReference type="STRING" id="1203610.HMPREF1536_02766"/>
<protein>
    <submittedName>
        <fullName evidence="1">Uncharacterized protein</fullName>
    </submittedName>
</protein>
<accession>A0A0F5JCW7</accession>
<reference evidence="1 2" key="1">
    <citation type="submission" date="2013-04" db="EMBL/GenBank/DDBJ databases">
        <title>The Genome Sequence of Parabacteroides gordonii DSM 23371.</title>
        <authorList>
            <consortium name="The Broad Institute Genomics Platform"/>
            <person name="Earl A."/>
            <person name="Ward D."/>
            <person name="Feldgarden M."/>
            <person name="Gevers D."/>
            <person name="Martens E."/>
            <person name="Sakamoto M."/>
            <person name="Benno Y."/>
            <person name="Suzuki N."/>
            <person name="Matsunaga N."/>
            <person name="Koshihara K."/>
            <person name="Seki M."/>
            <person name="Komiya H."/>
            <person name="Walker B."/>
            <person name="Young S."/>
            <person name="Zeng Q."/>
            <person name="Gargeya S."/>
            <person name="Fitzgerald M."/>
            <person name="Haas B."/>
            <person name="Abouelleil A."/>
            <person name="Allen A.W."/>
            <person name="Alvarado L."/>
            <person name="Arachchi H.M."/>
            <person name="Berlin A.M."/>
            <person name="Chapman S.B."/>
            <person name="Gainer-Dewar J."/>
            <person name="Goldberg J."/>
            <person name="Griggs A."/>
            <person name="Gujja S."/>
            <person name="Hansen M."/>
            <person name="Howarth C."/>
            <person name="Imamovic A."/>
            <person name="Ireland A."/>
            <person name="Larimer J."/>
            <person name="McCowan C."/>
            <person name="Murphy C."/>
            <person name="Pearson M."/>
            <person name="Poon T.W."/>
            <person name="Priest M."/>
            <person name="Roberts A."/>
            <person name="Saif S."/>
            <person name="Shea T."/>
            <person name="Sisk P."/>
            <person name="Sykes S."/>
            <person name="Wortman J."/>
            <person name="Nusbaum C."/>
            <person name="Birren B."/>
        </authorList>
    </citation>
    <scope>NUCLEOTIDE SEQUENCE [LARGE SCALE GENOMIC DNA]</scope>
    <source>
        <strain evidence="1 2">MS-1</strain>
    </source>
</reference>
<dbReference type="HOGENOM" id="CLU_1084430_0_0_10"/>
<evidence type="ECO:0000313" key="2">
    <source>
        <dbReference type="Proteomes" id="UP000033035"/>
    </source>
</evidence>
<proteinExistence type="predicted"/>
<sequence length="266" mass="31575">MNQPMPQQQLKYKFYPSLLDQFEKYLHVDREFEHFFNQDQETGDYKKTYEEIETEMKQSLLDSINRVPFDSEAADKGTAFNDIVDYFIHRKPVRTQIIEDINADVVTATYNNRTFYFSYRFCCKAAEYFHGSVSQLFVKAVLPTKYGTVELYGYIDELNRNRVYDIKTTSRYEFGKYSEGWQRHVYPYCLISSGLVKDIDSFEYTAYHLKGGTSRTPLITGVQYPELYKYDHQQSQGLLARHCERFIEFLEVNRDLITDKKIFAEI</sequence>
<dbReference type="EMBL" id="AQHW01000015">
    <property type="protein sequence ID" value="KKB55302.1"/>
    <property type="molecule type" value="Genomic_DNA"/>
</dbReference>
<organism evidence="1 2">
    <name type="scientific">Parabacteroides gordonii MS-1 = DSM 23371</name>
    <dbReference type="NCBI Taxonomy" id="1203610"/>
    <lineage>
        <taxon>Bacteria</taxon>
        <taxon>Pseudomonadati</taxon>
        <taxon>Bacteroidota</taxon>
        <taxon>Bacteroidia</taxon>
        <taxon>Bacteroidales</taxon>
        <taxon>Tannerellaceae</taxon>
        <taxon>Parabacteroides</taxon>
    </lineage>
</organism>
<comment type="caution">
    <text evidence="1">The sequence shown here is derived from an EMBL/GenBank/DDBJ whole genome shotgun (WGS) entry which is preliminary data.</text>
</comment>
<name>A0A0F5JCW7_9BACT</name>
<keyword evidence="2" id="KW-1185">Reference proteome</keyword>
<dbReference type="Proteomes" id="UP000033035">
    <property type="component" value="Unassembled WGS sequence"/>
</dbReference>
<dbReference type="AlphaFoldDB" id="A0A0F5JCW7"/>
<dbReference type="PATRIC" id="fig|1203610.3.peg.2832"/>
<gene>
    <name evidence="1" type="ORF">HMPREF1536_02766</name>
</gene>
<evidence type="ECO:0000313" key="1">
    <source>
        <dbReference type="EMBL" id="KKB55302.1"/>
    </source>
</evidence>